<gene>
    <name evidence="2" type="ORF">JOQ06_005643</name>
</gene>
<sequence>AQQPVSARPEQTYSLRNLISSVPLNTNCSYAATVSVRSVLGHGATVTGPQFFPEREKAKAGLEVGEGEKEKGQMSGRSRKRIAKR</sequence>
<dbReference type="Proteomes" id="UP001219934">
    <property type="component" value="Unassembled WGS sequence"/>
</dbReference>
<feature type="region of interest" description="Disordered" evidence="1">
    <location>
        <begin position="55"/>
        <end position="85"/>
    </location>
</feature>
<evidence type="ECO:0000313" key="3">
    <source>
        <dbReference type="Proteomes" id="UP001219934"/>
    </source>
</evidence>
<comment type="caution">
    <text evidence="2">The sequence shown here is derived from an EMBL/GenBank/DDBJ whole genome shotgun (WGS) entry which is preliminary data.</text>
</comment>
<protein>
    <submittedName>
        <fullName evidence="2">Uncharacterized protein</fullName>
    </submittedName>
</protein>
<proteinExistence type="predicted"/>
<evidence type="ECO:0000256" key="1">
    <source>
        <dbReference type="SAM" id="MobiDB-lite"/>
    </source>
</evidence>
<accession>A0AAD6BG40</accession>
<keyword evidence="3" id="KW-1185">Reference proteome</keyword>
<feature type="non-terminal residue" evidence="2">
    <location>
        <position position="1"/>
    </location>
</feature>
<dbReference type="AlphaFoldDB" id="A0AAD6BG40"/>
<reference evidence="2" key="1">
    <citation type="submission" date="2022-11" db="EMBL/GenBank/DDBJ databases">
        <title>Chromosome-level genome of Pogonophryne albipinna.</title>
        <authorList>
            <person name="Jo E."/>
        </authorList>
    </citation>
    <scope>NUCLEOTIDE SEQUENCE</scope>
    <source>
        <strain evidence="2">SGF0006</strain>
        <tissue evidence="2">Muscle</tissue>
    </source>
</reference>
<organism evidence="2 3">
    <name type="scientific">Pogonophryne albipinna</name>
    <dbReference type="NCBI Taxonomy" id="1090488"/>
    <lineage>
        <taxon>Eukaryota</taxon>
        <taxon>Metazoa</taxon>
        <taxon>Chordata</taxon>
        <taxon>Craniata</taxon>
        <taxon>Vertebrata</taxon>
        <taxon>Euteleostomi</taxon>
        <taxon>Actinopterygii</taxon>
        <taxon>Neopterygii</taxon>
        <taxon>Teleostei</taxon>
        <taxon>Neoteleostei</taxon>
        <taxon>Acanthomorphata</taxon>
        <taxon>Eupercaria</taxon>
        <taxon>Perciformes</taxon>
        <taxon>Notothenioidei</taxon>
        <taxon>Pogonophryne</taxon>
    </lineage>
</organism>
<dbReference type="EMBL" id="JAPTMU010000005">
    <property type="protein sequence ID" value="KAJ4943138.1"/>
    <property type="molecule type" value="Genomic_DNA"/>
</dbReference>
<name>A0AAD6BG40_9TELE</name>
<feature type="non-terminal residue" evidence="2">
    <location>
        <position position="85"/>
    </location>
</feature>
<feature type="compositionally biased region" description="Basic and acidic residues" evidence="1">
    <location>
        <begin position="55"/>
        <end position="72"/>
    </location>
</feature>
<evidence type="ECO:0000313" key="2">
    <source>
        <dbReference type="EMBL" id="KAJ4943138.1"/>
    </source>
</evidence>